<keyword evidence="3" id="KW-0804">Transcription</keyword>
<dbReference type="AlphaFoldDB" id="A0A1T4KK01"/>
<feature type="domain" description="HTH araC/xylS-type" evidence="4">
    <location>
        <begin position="32"/>
        <end position="65"/>
    </location>
</feature>
<dbReference type="SUPFAM" id="SSF46689">
    <property type="entry name" value="Homeodomain-like"/>
    <property type="match status" value="1"/>
</dbReference>
<reference evidence="6" key="1">
    <citation type="submission" date="2017-02" db="EMBL/GenBank/DDBJ databases">
        <authorList>
            <person name="Varghese N."/>
            <person name="Submissions S."/>
        </authorList>
    </citation>
    <scope>NUCLEOTIDE SEQUENCE [LARGE SCALE GENOMIC DNA]</scope>
    <source>
        <strain evidence="6">DSM 22224</strain>
    </source>
</reference>
<dbReference type="Pfam" id="PF00165">
    <property type="entry name" value="HTH_AraC"/>
    <property type="match status" value="1"/>
</dbReference>
<dbReference type="RefSeq" id="WP_143312717.1">
    <property type="nucleotide sequence ID" value="NZ_FUWZ01000001.1"/>
</dbReference>
<dbReference type="InterPro" id="IPR020449">
    <property type="entry name" value="Tscrpt_reg_AraC-type_HTH"/>
</dbReference>
<dbReference type="InterPro" id="IPR009057">
    <property type="entry name" value="Homeodomain-like_sf"/>
</dbReference>
<keyword evidence="6" id="KW-1185">Reference proteome</keyword>
<dbReference type="PRINTS" id="PR00032">
    <property type="entry name" value="HTHARAC"/>
</dbReference>
<dbReference type="Gene3D" id="1.10.10.60">
    <property type="entry name" value="Homeodomain-like"/>
    <property type="match status" value="1"/>
</dbReference>
<keyword evidence="1" id="KW-0805">Transcription regulation</keyword>
<dbReference type="STRING" id="634771.SAMN04488128_101167"/>
<evidence type="ECO:0000313" key="5">
    <source>
        <dbReference type="EMBL" id="SJZ42762.1"/>
    </source>
</evidence>
<dbReference type="Proteomes" id="UP000190367">
    <property type="component" value="Unassembled WGS sequence"/>
</dbReference>
<evidence type="ECO:0000256" key="2">
    <source>
        <dbReference type="ARBA" id="ARBA00023125"/>
    </source>
</evidence>
<dbReference type="PROSITE" id="PS01124">
    <property type="entry name" value="HTH_ARAC_FAMILY_2"/>
    <property type="match status" value="1"/>
</dbReference>
<sequence>MVLSVCLGIPYSATSINFRWKRRGNYCREGEQVSTVAYLLEYTSPNNFSTAFRKRFGVSPGKFKG</sequence>
<dbReference type="OrthoDB" id="799767at2"/>
<protein>
    <submittedName>
        <fullName evidence="5">Helix-turn-helix domain-containing protein</fullName>
    </submittedName>
</protein>
<dbReference type="GO" id="GO:0003700">
    <property type="term" value="F:DNA-binding transcription factor activity"/>
    <property type="evidence" value="ECO:0007669"/>
    <property type="project" value="InterPro"/>
</dbReference>
<dbReference type="EMBL" id="FUWZ01000001">
    <property type="protein sequence ID" value="SJZ42762.1"/>
    <property type="molecule type" value="Genomic_DNA"/>
</dbReference>
<accession>A0A1T4KK01</accession>
<gene>
    <name evidence="5" type="ORF">SAMN04488128_101167</name>
</gene>
<organism evidence="5 6">
    <name type="scientific">Chitinophaga eiseniae</name>
    <dbReference type="NCBI Taxonomy" id="634771"/>
    <lineage>
        <taxon>Bacteria</taxon>
        <taxon>Pseudomonadati</taxon>
        <taxon>Bacteroidota</taxon>
        <taxon>Chitinophagia</taxon>
        <taxon>Chitinophagales</taxon>
        <taxon>Chitinophagaceae</taxon>
        <taxon>Chitinophaga</taxon>
    </lineage>
</organism>
<dbReference type="GO" id="GO:0043565">
    <property type="term" value="F:sequence-specific DNA binding"/>
    <property type="evidence" value="ECO:0007669"/>
    <property type="project" value="InterPro"/>
</dbReference>
<evidence type="ECO:0000313" key="6">
    <source>
        <dbReference type="Proteomes" id="UP000190367"/>
    </source>
</evidence>
<evidence type="ECO:0000259" key="4">
    <source>
        <dbReference type="PROSITE" id="PS01124"/>
    </source>
</evidence>
<dbReference type="InterPro" id="IPR018060">
    <property type="entry name" value="HTH_AraC"/>
</dbReference>
<proteinExistence type="predicted"/>
<evidence type="ECO:0000256" key="1">
    <source>
        <dbReference type="ARBA" id="ARBA00023015"/>
    </source>
</evidence>
<evidence type="ECO:0000256" key="3">
    <source>
        <dbReference type="ARBA" id="ARBA00023163"/>
    </source>
</evidence>
<name>A0A1T4KK01_9BACT</name>
<keyword evidence="2" id="KW-0238">DNA-binding</keyword>